<proteinExistence type="predicted"/>
<evidence type="ECO:0000256" key="1">
    <source>
        <dbReference type="SAM" id="Coils"/>
    </source>
</evidence>
<feature type="coiled-coil region" evidence="1">
    <location>
        <begin position="255"/>
        <end position="282"/>
    </location>
</feature>
<reference evidence="2" key="1">
    <citation type="submission" date="2022-09" db="EMBL/GenBank/DDBJ databases">
        <title>Comparative genomics and taxonomic characterization of three novel marine species of genus Reichenbachiella exhibiting antioxidant and polysaccharide degradation activities.</title>
        <authorList>
            <person name="Muhammad N."/>
            <person name="Lee Y.-J."/>
            <person name="Ko J."/>
            <person name="Kim S.-G."/>
        </authorList>
    </citation>
    <scope>NUCLEOTIDE SEQUENCE</scope>
    <source>
        <strain evidence="2">BKB1-1</strain>
    </source>
</reference>
<protein>
    <submittedName>
        <fullName evidence="2">DUF349 domain-containing protein</fullName>
    </submittedName>
</protein>
<keyword evidence="1" id="KW-0175">Coiled coil</keyword>
<gene>
    <name evidence="2" type="ORF">N6H18_12515</name>
</gene>
<dbReference type="Proteomes" id="UP001065174">
    <property type="component" value="Chromosome"/>
</dbReference>
<name>A0ABY6CKY1_9BACT</name>
<organism evidence="2 3">
    <name type="scientific">Reichenbachiella agarivorans</name>
    <dbReference type="NCBI Taxonomy" id="2979464"/>
    <lineage>
        <taxon>Bacteria</taxon>
        <taxon>Pseudomonadati</taxon>
        <taxon>Bacteroidota</taxon>
        <taxon>Cytophagia</taxon>
        <taxon>Cytophagales</taxon>
        <taxon>Reichenbachiellaceae</taxon>
        <taxon>Reichenbachiella</taxon>
    </lineage>
</organism>
<accession>A0ABY6CKY1</accession>
<dbReference type="EMBL" id="CP106679">
    <property type="protein sequence ID" value="UXP31172.1"/>
    <property type="molecule type" value="Genomic_DNA"/>
</dbReference>
<dbReference type="InterPro" id="IPR007139">
    <property type="entry name" value="DUF349"/>
</dbReference>
<keyword evidence="3" id="KW-1185">Reference proteome</keyword>
<evidence type="ECO:0000313" key="3">
    <source>
        <dbReference type="Proteomes" id="UP001065174"/>
    </source>
</evidence>
<evidence type="ECO:0000313" key="2">
    <source>
        <dbReference type="EMBL" id="UXP31172.1"/>
    </source>
</evidence>
<dbReference type="Pfam" id="PF03993">
    <property type="entry name" value="DUF349"/>
    <property type="match status" value="3"/>
</dbReference>
<dbReference type="RefSeq" id="WP_262308614.1">
    <property type="nucleotide sequence ID" value="NZ_CP106679.1"/>
</dbReference>
<sequence>MKVPFGHIEDGVLYRDASGDYSELKLKEVAEEELEQVVSFYEQSFDKLSQKFSEVEAKISSSNNKGSFLSSLLNLKEQLSTHQGLGDYTQLAQKIDGNVNLLTDYVAKNRQKNTDIKNALLLELEAILSNNDLEEAFEQIKDLKAKWIKTGSPSEELKEQLEQQFKEGVDSFFEKRNAFHEDKRELVDSRVAEYDGIIAKLENILKGKGLVEAHNQVVALQAEWKEVGRIPEAAFKDRNEKYWSLCQTFFDKKKIEQKESHKNRAKTKKESLQQRTKVLEAMQKLVDEGLVAEVAPQMKKIATDWKNCGPLSRNENAEVHDQYLALSRSVQERQFLLKLTKRKTKGFDTKSNKEQLQSLQKVARDLLRRDETELSTFQENLDKMHINKGTFVDMLEAKLKTQQDKVVVKRALLDDIQKKIKEEIPVQ</sequence>